<reference evidence="1 2" key="1">
    <citation type="submission" date="2019-06" db="EMBL/GenBank/DDBJ databases">
        <title>Sequencing the genomes of 1000 actinobacteria strains.</title>
        <authorList>
            <person name="Klenk H.-P."/>
        </authorList>
    </citation>
    <scope>NUCLEOTIDE SEQUENCE [LARGE SCALE GENOMIC DNA]</scope>
    <source>
        <strain evidence="1 2">DSM 45671</strain>
    </source>
</reference>
<gene>
    <name evidence="1" type="ORF">FHX44_111131</name>
</gene>
<proteinExistence type="predicted"/>
<dbReference type="Proteomes" id="UP000321261">
    <property type="component" value="Unassembled WGS sequence"/>
</dbReference>
<keyword evidence="2" id="KW-1185">Reference proteome</keyword>
<name>A0A561SK33_9PSEU</name>
<dbReference type="AlphaFoldDB" id="A0A561SK33"/>
<accession>A0A561SK33</accession>
<evidence type="ECO:0000313" key="1">
    <source>
        <dbReference type="EMBL" id="TWF75247.1"/>
    </source>
</evidence>
<dbReference type="EMBL" id="VIWU01000001">
    <property type="protein sequence ID" value="TWF75247.1"/>
    <property type="molecule type" value="Genomic_DNA"/>
</dbReference>
<sequence length="39" mass="4458">MMLDELLARTTDFAVSGEILMARWAEWGTRSVPMRFTPA</sequence>
<protein>
    <submittedName>
        <fullName evidence="1">Uncharacterized protein</fullName>
    </submittedName>
</protein>
<organism evidence="1 2">
    <name type="scientific">Pseudonocardia hierapolitana</name>
    <dbReference type="NCBI Taxonomy" id="1128676"/>
    <lineage>
        <taxon>Bacteria</taxon>
        <taxon>Bacillati</taxon>
        <taxon>Actinomycetota</taxon>
        <taxon>Actinomycetes</taxon>
        <taxon>Pseudonocardiales</taxon>
        <taxon>Pseudonocardiaceae</taxon>
        <taxon>Pseudonocardia</taxon>
    </lineage>
</organism>
<comment type="caution">
    <text evidence="1">The sequence shown here is derived from an EMBL/GenBank/DDBJ whole genome shotgun (WGS) entry which is preliminary data.</text>
</comment>
<evidence type="ECO:0000313" key="2">
    <source>
        <dbReference type="Proteomes" id="UP000321261"/>
    </source>
</evidence>